<dbReference type="RefSeq" id="WP_347923350.1">
    <property type="nucleotide sequence ID" value="NZ_CP157199.1"/>
</dbReference>
<protein>
    <submittedName>
        <fullName evidence="1">Uncharacterized protein</fullName>
    </submittedName>
</protein>
<proteinExistence type="predicted"/>
<accession>A0AAU7BT26</accession>
<sequence>MKETFIHNEIWLLTTIGSFQRANLYDKKVASNEEERRNFRVDLHKLIKEIALTQYIKTISERKHIENIKNISHFTAKSDFSYLLNNGQLNFGVSQKLLNLYLKYLWCTNSIKTPPHFPVDRIIQENLNKEAKNLGLKKRAVTSWTKMKNEDDYMEVINYAKQFLQNSKFKSLADLELNLFERS</sequence>
<dbReference type="AlphaFoldDB" id="A0AAU7BT26"/>
<reference evidence="1" key="1">
    <citation type="submission" date="2024-05" db="EMBL/GenBank/DDBJ databases">
        <title>Pontimicrobium maritimus sp. nov., isolated form sea water.</title>
        <authorList>
            <person name="Muhammad N."/>
            <person name="Vuong T.Q."/>
            <person name="Han H.L."/>
            <person name="Kim S.-G."/>
        </authorList>
    </citation>
    <scope>NUCLEOTIDE SEQUENCE</scope>
    <source>
        <strain evidence="1">SW4</strain>
    </source>
</reference>
<name>A0AAU7BT26_9FLAO</name>
<organism evidence="1">
    <name type="scientific">Pontimicrobium sp. SW4</name>
    <dbReference type="NCBI Taxonomy" id="3153519"/>
    <lineage>
        <taxon>Bacteria</taxon>
        <taxon>Pseudomonadati</taxon>
        <taxon>Bacteroidota</taxon>
        <taxon>Flavobacteriia</taxon>
        <taxon>Flavobacteriales</taxon>
        <taxon>Flavobacteriaceae</taxon>
        <taxon>Pontimicrobium</taxon>
    </lineage>
</organism>
<evidence type="ECO:0000313" key="1">
    <source>
        <dbReference type="EMBL" id="XBG61079.1"/>
    </source>
</evidence>
<gene>
    <name evidence="1" type="ORF">ABGB03_14600</name>
</gene>
<dbReference type="EMBL" id="CP157199">
    <property type="protein sequence ID" value="XBG61079.1"/>
    <property type="molecule type" value="Genomic_DNA"/>
</dbReference>